<accession>A0AAD4XCC5</accession>
<name>A0AAD4XCC5_9MAGN</name>
<sequence>LGFPILIQVLSMQVLRRYFFEASILASRWARANHVILVSQTACKVQQRNNNDKPKTSNNKVVNQRLRAFLSFQ</sequence>
<dbReference type="AlphaFoldDB" id="A0AAD4XCC5"/>
<evidence type="ECO:0000313" key="1">
    <source>
        <dbReference type="EMBL" id="KAI3898744.1"/>
    </source>
</evidence>
<feature type="non-terminal residue" evidence="1">
    <location>
        <position position="1"/>
    </location>
</feature>
<dbReference type="EMBL" id="JAJJMB010011819">
    <property type="protein sequence ID" value="KAI3898744.1"/>
    <property type="molecule type" value="Genomic_DNA"/>
</dbReference>
<reference evidence="1" key="1">
    <citation type="submission" date="2022-04" db="EMBL/GenBank/DDBJ databases">
        <title>A functionally conserved STORR gene fusion in Papaver species that diverged 16.8 million years ago.</title>
        <authorList>
            <person name="Catania T."/>
        </authorList>
    </citation>
    <scope>NUCLEOTIDE SEQUENCE</scope>
    <source>
        <strain evidence="1">S-188037</strain>
    </source>
</reference>
<proteinExistence type="predicted"/>
<comment type="caution">
    <text evidence="1">The sequence shown here is derived from an EMBL/GenBank/DDBJ whole genome shotgun (WGS) entry which is preliminary data.</text>
</comment>
<keyword evidence="2" id="KW-1185">Reference proteome</keyword>
<gene>
    <name evidence="1" type="ORF">MKW98_000857</name>
</gene>
<evidence type="ECO:0000313" key="2">
    <source>
        <dbReference type="Proteomes" id="UP001202328"/>
    </source>
</evidence>
<organism evidence="1 2">
    <name type="scientific">Papaver atlanticum</name>
    <dbReference type="NCBI Taxonomy" id="357466"/>
    <lineage>
        <taxon>Eukaryota</taxon>
        <taxon>Viridiplantae</taxon>
        <taxon>Streptophyta</taxon>
        <taxon>Embryophyta</taxon>
        <taxon>Tracheophyta</taxon>
        <taxon>Spermatophyta</taxon>
        <taxon>Magnoliopsida</taxon>
        <taxon>Ranunculales</taxon>
        <taxon>Papaveraceae</taxon>
        <taxon>Papaveroideae</taxon>
        <taxon>Papaver</taxon>
    </lineage>
</organism>
<dbReference type="Proteomes" id="UP001202328">
    <property type="component" value="Unassembled WGS sequence"/>
</dbReference>
<protein>
    <submittedName>
        <fullName evidence="1">Uncharacterized protein</fullName>
    </submittedName>
</protein>